<comment type="caution">
    <text evidence="2">The sequence shown here is derived from an EMBL/GenBank/DDBJ whole genome shotgun (WGS) entry which is preliminary data.</text>
</comment>
<name>A0A846MQE9_9BACT</name>
<sequence>MKKFLVVSLITTAMAGVFAFYAQNAVAQASPNNLYLLEELSNGR</sequence>
<evidence type="ECO:0000313" key="2">
    <source>
        <dbReference type="EMBL" id="NIK73685.1"/>
    </source>
</evidence>
<keyword evidence="1" id="KW-0732">Signal</keyword>
<dbReference type="AlphaFoldDB" id="A0A846MQE9"/>
<dbReference type="Proteomes" id="UP000537126">
    <property type="component" value="Unassembled WGS sequence"/>
</dbReference>
<accession>A0A846MQE9</accession>
<gene>
    <name evidence="2" type="ORF">FHS56_001198</name>
</gene>
<reference evidence="2 3" key="1">
    <citation type="submission" date="2020-03" db="EMBL/GenBank/DDBJ databases">
        <title>Genomic Encyclopedia of Type Strains, Phase IV (KMG-IV): sequencing the most valuable type-strain genomes for metagenomic binning, comparative biology and taxonomic classification.</title>
        <authorList>
            <person name="Goeker M."/>
        </authorList>
    </citation>
    <scope>NUCLEOTIDE SEQUENCE [LARGE SCALE GENOMIC DNA]</scope>
    <source>
        <strain evidence="2 3">DSM 5718</strain>
    </source>
</reference>
<feature type="chain" id="PRO_5032888134" evidence="1">
    <location>
        <begin position="20"/>
        <end position="44"/>
    </location>
</feature>
<feature type="signal peptide" evidence="1">
    <location>
        <begin position="1"/>
        <end position="19"/>
    </location>
</feature>
<protein>
    <submittedName>
        <fullName evidence="2">Uncharacterized protein</fullName>
    </submittedName>
</protein>
<dbReference type="EMBL" id="JAASRN010000002">
    <property type="protein sequence ID" value="NIK73685.1"/>
    <property type="molecule type" value="Genomic_DNA"/>
</dbReference>
<evidence type="ECO:0000313" key="3">
    <source>
        <dbReference type="Proteomes" id="UP000537126"/>
    </source>
</evidence>
<dbReference type="RefSeq" id="WP_262886444.1">
    <property type="nucleotide sequence ID" value="NZ_JAASRN010000002.1"/>
</dbReference>
<evidence type="ECO:0000256" key="1">
    <source>
        <dbReference type="SAM" id="SignalP"/>
    </source>
</evidence>
<organism evidence="2 3">
    <name type="scientific">Thermonema lapsum</name>
    <dbReference type="NCBI Taxonomy" id="28195"/>
    <lineage>
        <taxon>Bacteria</taxon>
        <taxon>Pseudomonadati</taxon>
        <taxon>Bacteroidota</taxon>
        <taxon>Cytophagia</taxon>
        <taxon>Cytophagales</taxon>
        <taxon>Thermonemataceae</taxon>
        <taxon>Thermonema</taxon>
    </lineage>
</organism>
<proteinExistence type="predicted"/>
<keyword evidence="3" id="KW-1185">Reference proteome</keyword>